<evidence type="ECO:0000313" key="2">
    <source>
        <dbReference type="Proteomes" id="UP000273022"/>
    </source>
</evidence>
<protein>
    <submittedName>
        <fullName evidence="1">Type I-F CRISPR-associated protein Csy3</fullName>
    </submittedName>
</protein>
<dbReference type="OrthoDB" id="240864at2"/>
<keyword evidence="2" id="KW-1185">Reference proteome</keyword>
<reference evidence="1 2" key="1">
    <citation type="submission" date="2018-09" db="EMBL/GenBank/DDBJ databases">
        <title>Phylogeny of the Shewanellaceae, and recommendation for two new genera, Pseudoshewanella and Parashewanella.</title>
        <authorList>
            <person name="Wang G."/>
        </authorList>
    </citation>
    <scope>NUCLEOTIDE SEQUENCE [LARGE SCALE GENOMIC DNA]</scope>
    <source>
        <strain evidence="1 2">KCTC 22492</strain>
    </source>
</reference>
<organism evidence="1 2">
    <name type="scientific">Parashewanella spongiae</name>
    <dbReference type="NCBI Taxonomy" id="342950"/>
    <lineage>
        <taxon>Bacteria</taxon>
        <taxon>Pseudomonadati</taxon>
        <taxon>Pseudomonadota</taxon>
        <taxon>Gammaproteobacteria</taxon>
        <taxon>Alteromonadales</taxon>
        <taxon>Shewanellaceae</taxon>
        <taxon>Parashewanella</taxon>
    </lineage>
</organism>
<dbReference type="NCBIfam" id="TIGR02566">
    <property type="entry name" value="cas_Csy3"/>
    <property type="match status" value="1"/>
</dbReference>
<comment type="caution">
    <text evidence="1">The sequence shown here is derived from an EMBL/GenBank/DDBJ whole genome shotgun (WGS) entry which is preliminary data.</text>
</comment>
<evidence type="ECO:0000313" key="1">
    <source>
        <dbReference type="EMBL" id="RJY19165.1"/>
    </source>
</evidence>
<accession>A0A3A6U149</accession>
<dbReference type="EMBL" id="QYYH01000007">
    <property type="protein sequence ID" value="RJY19165.1"/>
    <property type="molecule type" value="Genomic_DNA"/>
</dbReference>
<sequence length="344" mass="38777">MKIPTHLSYMRSLSPSPALFFYKTDESDFNPIEVFSEGINGRMSGSAVAYNKDGKLKNVTANDLGHANLHASEYCYVPPKIKEFYCKFSLTIAPNSLSPYICNDQDLVMYLEKLAQCYAEKGGYQELATRYAKNILNGLWLWRNKKSPKVDISVYDFLSEQEVANTAGVQSLSWDGNWGKYHDELQKLSKIIAQALHNNEACELEVVATIRNRFMQEIYPSQLLPEENKVHKQLATTRVEDGSETTCLGRFKVGAAIQIIDDWHGGDKPLRVSSYGSVPERLVALRTPSNKKDVYSLLPKIIDYINFLESNNLGENETSNEINYLMAMLVKGDVLGMGSEKKSK</sequence>
<proteinExistence type="predicted"/>
<dbReference type="Pfam" id="PF09615">
    <property type="entry name" value="Cas_Csy3"/>
    <property type="match status" value="1"/>
</dbReference>
<dbReference type="Proteomes" id="UP000273022">
    <property type="component" value="Unassembled WGS sequence"/>
</dbReference>
<dbReference type="RefSeq" id="WP_121852001.1">
    <property type="nucleotide sequence ID" value="NZ_CP037952.1"/>
</dbReference>
<name>A0A3A6U149_9GAMM</name>
<dbReference type="AlphaFoldDB" id="A0A3A6U149"/>
<gene>
    <name evidence="1" type="primary">csy3</name>
    <name evidence="1" type="ORF">D5R81_02090</name>
</gene>
<dbReference type="InterPro" id="IPR013399">
    <property type="entry name" value="CRISPR-assoc_prot_Csy3"/>
</dbReference>